<accession>A0A6P1DWR9</accession>
<sequence length="102" mass="10975">MSILHTVNKSPFERNSLESCIRFATDGAAVLLFEDGIYAALSGTSVESAVADALGKLKVYVLGPDLKARGFSEERVIKGISVVDYAGFVDLTAEHVKVQAWL</sequence>
<dbReference type="RefSeq" id="WP_164653678.1">
    <property type="nucleotide sequence ID" value="NZ_JAAIJR010000031.1"/>
</dbReference>
<dbReference type="Proteomes" id="UP000471640">
    <property type="component" value="Unassembled WGS sequence"/>
</dbReference>
<dbReference type="InterPro" id="IPR007215">
    <property type="entry name" value="Sulphur_relay_TusB/DsrH"/>
</dbReference>
<dbReference type="PANTHER" id="PTHR37526">
    <property type="entry name" value="PROTEIN TUSB"/>
    <property type="match status" value="1"/>
</dbReference>
<dbReference type="EMBL" id="JAAIJR010000031">
    <property type="protein sequence ID" value="NEX20572.1"/>
    <property type="molecule type" value="Genomic_DNA"/>
</dbReference>
<dbReference type="NCBIfam" id="TIGR03011">
    <property type="entry name" value="sulf_tusB_dsrH"/>
    <property type="match status" value="1"/>
</dbReference>
<organism evidence="1 2">
    <name type="scientific">Thiorhodococcus mannitoliphagus</name>
    <dbReference type="NCBI Taxonomy" id="329406"/>
    <lineage>
        <taxon>Bacteria</taxon>
        <taxon>Pseudomonadati</taxon>
        <taxon>Pseudomonadota</taxon>
        <taxon>Gammaproteobacteria</taxon>
        <taxon>Chromatiales</taxon>
        <taxon>Chromatiaceae</taxon>
        <taxon>Thiorhodococcus</taxon>
    </lineage>
</organism>
<keyword evidence="2" id="KW-1185">Reference proteome</keyword>
<protein>
    <submittedName>
        <fullName evidence="1">Sulfurtransferase complex subunit TusB</fullName>
    </submittedName>
</protein>
<dbReference type="Pfam" id="PF04077">
    <property type="entry name" value="DsrH"/>
    <property type="match status" value="1"/>
</dbReference>
<reference evidence="2" key="1">
    <citation type="journal article" date="2020" name="Microbiol. Resour. Announc.">
        <title>Draft Genome Sequences of Thiorhodococcus mannitoliphagus and Thiorhodococcus minor, Purple Sulfur Photosynthetic Bacteria in the Gammaproteobacterial Family Chromatiaceae.</title>
        <authorList>
            <person name="Aviles F.A."/>
            <person name="Meyer T.E."/>
            <person name="Kyndt J.A."/>
        </authorList>
    </citation>
    <scope>NUCLEOTIDE SEQUENCE [LARGE SCALE GENOMIC DNA]</scope>
    <source>
        <strain evidence="2">DSM 18266</strain>
    </source>
</reference>
<keyword evidence="1" id="KW-0808">Transferase</keyword>
<gene>
    <name evidence="1" type="primary">dsrH</name>
    <name evidence="1" type="ORF">G3480_09650</name>
</gene>
<name>A0A6P1DWR9_9GAMM</name>
<dbReference type="GO" id="GO:0016740">
    <property type="term" value="F:transferase activity"/>
    <property type="evidence" value="ECO:0007669"/>
    <property type="project" value="UniProtKB-KW"/>
</dbReference>
<comment type="caution">
    <text evidence="1">The sequence shown here is derived from an EMBL/GenBank/DDBJ whole genome shotgun (WGS) entry which is preliminary data.</text>
</comment>
<dbReference type="AlphaFoldDB" id="A0A6P1DWR9"/>
<dbReference type="PANTHER" id="PTHR37526:SF1">
    <property type="entry name" value="PROTEIN TUSB"/>
    <property type="match status" value="1"/>
</dbReference>
<dbReference type="GO" id="GO:0002143">
    <property type="term" value="P:tRNA wobble position uridine thiolation"/>
    <property type="evidence" value="ECO:0007669"/>
    <property type="project" value="InterPro"/>
</dbReference>
<dbReference type="SUPFAM" id="SSF75169">
    <property type="entry name" value="DsrEFH-like"/>
    <property type="match status" value="1"/>
</dbReference>
<evidence type="ECO:0000313" key="2">
    <source>
        <dbReference type="Proteomes" id="UP000471640"/>
    </source>
</evidence>
<dbReference type="Gene3D" id="3.40.1260.10">
    <property type="entry name" value="DsrEFH-like"/>
    <property type="match status" value="1"/>
</dbReference>
<dbReference type="InterPro" id="IPR027396">
    <property type="entry name" value="DsrEFH-like"/>
</dbReference>
<evidence type="ECO:0000313" key="1">
    <source>
        <dbReference type="EMBL" id="NEX20572.1"/>
    </source>
</evidence>
<reference evidence="1 2" key="2">
    <citation type="submission" date="2020-02" db="EMBL/GenBank/DDBJ databases">
        <title>Genome sequences of Thiorhodococcus mannitoliphagus and Thiorhodococcus minor, purple sulfur photosynthetic bacteria in the gammaproteobacterial family, Chromatiaceae.</title>
        <authorList>
            <person name="Aviles F.A."/>
            <person name="Meyer T.E."/>
            <person name="Kyndt J.A."/>
        </authorList>
    </citation>
    <scope>NUCLEOTIDE SEQUENCE [LARGE SCALE GENOMIC DNA]</scope>
    <source>
        <strain evidence="1 2">DSM 18266</strain>
    </source>
</reference>
<dbReference type="GO" id="GO:1990228">
    <property type="term" value="C:sulfurtransferase complex"/>
    <property type="evidence" value="ECO:0007669"/>
    <property type="project" value="TreeGrafter"/>
</dbReference>
<proteinExistence type="predicted"/>